<name>A0A6A5Z3G1_9PLEO</name>
<evidence type="ECO:0000259" key="2">
    <source>
        <dbReference type="Pfam" id="PF25130"/>
    </source>
</evidence>
<evidence type="ECO:0000313" key="3">
    <source>
        <dbReference type="EMBL" id="KAF2113950.1"/>
    </source>
</evidence>
<gene>
    <name evidence="3" type="ORF">BDV96DRAFT_105550</name>
</gene>
<keyword evidence="1" id="KW-0472">Membrane</keyword>
<dbReference type="Pfam" id="PF25130">
    <property type="entry name" value="DUF7820"/>
    <property type="match status" value="1"/>
</dbReference>
<organism evidence="3 4">
    <name type="scientific">Lophiotrema nucula</name>
    <dbReference type="NCBI Taxonomy" id="690887"/>
    <lineage>
        <taxon>Eukaryota</taxon>
        <taxon>Fungi</taxon>
        <taxon>Dikarya</taxon>
        <taxon>Ascomycota</taxon>
        <taxon>Pezizomycotina</taxon>
        <taxon>Dothideomycetes</taxon>
        <taxon>Pleosporomycetidae</taxon>
        <taxon>Pleosporales</taxon>
        <taxon>Lophiotremataceae</taxon>
        <taxon>Lophiotrema</taxon>
    </lineage>
</organism>
<feature type="domain" description="DUF7820" evidence="2">
    <location>
        <begin position="146"/>
        <end position="305"/>
    </location>
</feature>
<feature type="transmembrane region" description="Helical" evidence="1">
    <location>
        <begin position="103"/>
        <end position="124"/>
    </location>
</feature>
<dbReference type="AlphaFoldDB" id="A0A6A5Z3G1"/>
<accession>A0A6A5Z3G1</accession>
<dbReference type="PANTHER" id="PTHR42078:SF1">
    <property type="entry name" value="GLUCAN 1, 4-ALPHA-GLUCOSIDASE"/>
    <property type="match status" value="1"/>
</dbReference>
<dbReference type="PANTHER" id="PTHR42078">
    <property type="entry name" value="GLUCAN 1, 4-ALPHA-GLUCOSIDASE"/>
    <property type="match status" value="1"/>
</dbReference>
<evidence type="ECO:0000313" key="4">
    <source>
        <dbReference type="Proteomes" id="UP000799770"/>
    </source>
</evidence>
<dbReference type="InterPro" id="IPR056722">
    <property type="entry name" value="DUF7820"/>
</dbReference>
<dbReference type="OrthoDB" id="5384459at2759"/>
<keyword evidence="1" id="KW-1133">Transmembrane helix</keyword>
<dbReference type="EMBL" id="ML977326">
    <property type="protein sequence ID" value="KAF2113950.1"/>
    <property type="molecule type" value="Genomic_DNA"/>
</dbReference>
<evidence type="ECO:0000256" key="1">
    <source>
        <dbReference type="SAM" id="Phobius"/>
    </source>
</evidence>
<reference evidence="3" key="1">
    <citation type="journal article" date="2020" name="Stud. Mycol.">
        <title>101 Dothideomycetes genomes: a test case for predicting lifestyles and emergence of pathogens.</title>
        <authorList>
            <person name="Haridas S."/>
            <person name="Albert R."/>
            <person name="Binder M."/>
            <person name="Bloem J."/>
            <person name="Labutti K."/>
            <person name="Salamov A."/>
            <person name="Andreopoulos B."/>
            <person name="Baker S."/>
            <person name="Barry K."/>
            <person name="Bills G."/>
            <person name="Bluhm B."/>
            <person name="Cannon C."/>
            <person name="Castanera R."/>
            <person name="Culley D."/>
            <person name="Daum C."/>
            <person name="Ezra D."/>
            <person name="Gonzalez J."/>
            <person name="Henrissat B."/>
            <person name="Kuo A."/>
            <person name="Liang C."/>
            <person name="Lipzen A."/>
            <person name="Lutzoni F."/>
            <person name="Magnuson J."/>
            <person name="Mondo S."/>
            <person name="Nolan M."/>
            <person name="Ohm R."/>
            <person name="Pangilinan J."/>
            <person name="Park H.-J."/>
            <person name="Ramirez L."/>
            <person name="Alfaro M."/>
            <person name="Sun H."/>
            <person name="Tritt A."/>
            <person name="Yoshinaga Y."/>
            <person name="Zwiers L.-H."/>
            <person name="Turgeon B."/>
            <person name="Goodwin S."/>
            <person name="Spatafora J."/>
            <person name="Crous P."/>
            <person name="Grigoriev I."/>
        </authorList>
    </citation>
    <scope>NUCLEOTIDE SEQUENCE</scope>
    <source>
        <strain evidence="3">CBS 627.86</strain>
    </source>
</reference>
<sequence>MRFPRRSVRSISENQLPTIQTQFLSKYDLTTPIQIPANAGEVEDGIEVVPLERQNSSAVKQITLGDEGMEVVPGSKLEFELATKPLPQLPKTIWMRLSFKYRVLAVVCTQLLILLVIGLSLMSLRAKKSKITERLPPSTDTRPNLPIKVGTYAFKVKESQHDSECLAREDETAAWTCDPKRMLRFSLSHASDGQANATYASIDLKDNLTFWGAQGPNINQVLLNPAIDPENPANGMAYHFLTTYNRTVVLKEGEIGDVLTQTTPEMNKTYVKDGERLWLCAFEQTEVEGYIYVSQSAQRANQTVPSNQDPNFIGMNFLPYFLKLREMRTRESPQPYCTKMQMQNGTMVPAMNGGSVQVLQLHETHVEPQHVRRDMMGWARQQRRQTTTPWCCRCQWLWQ</sequence>
<proteinExistence type="predicted"/>
<protein>
    <recommendedName>
        <fullName evidence="2">DUF7820 domain-containing protein</fullName>
    </recommendedName>
</protein>
<keyword evidence="1" id="KW-0812">Transmembrane</keyword>
<dbReference type="Proteomes" id="UP000799770">
    <property type="component" value="Unassembled WGS sequence"/>
</dbReference>
<keyword evidence="4" id="KW-1185">Reference proteome</keyword>